<evidence type="ECO:0000313" key="4">
    <source>
        <dbReference type="Proteomes" id="UP000095200"/>
    </source>
</evidence>
<gene>
    <name evidence="3" type="ORF">DPF_2237</name>
</gene>
<evidence type="ECO:0000259" key="2">
    <source>
        <dbReference type="Pfam" id="PF13435"/>
    </source>
</evidence>
<evidence type="ECO:0000313" key="3">
    <source>
        <dbReference type="EMBL" id="GAU09510.1"/>
    </source>
</evidence>
<dbReference type="InterPro" id="IPR036280">
    <property type="entry name" value="Multihaem_cyt_sf"/>
</dbReference>
<dbReference type="AlphaFoldDB" id="A0A194AJU1"/>
<dbReference type="EMBL" id="BDFE01000017">
    <property type="protein sequence ID" value="GAU09510.1"/>
    <property type="molecule type" value="Genomic_DNA"/>
</dbReference>
<dbReference type="STRING" id="1592317.DPF_2237"/>
<keyword evidence="1" id="KW-0732">Signal</keyword>
<dbReference type="InterPro" id="IPR023155">
    <property type="entry name" value="Cyt_c-552/4"/>
</dbReference>
<dbReference type="Pfam" id="PF13435">
    <property type="entry name" value="Cytochrome_C554"/>
    <property type="match status" value="1"/>
</dbReference>
<comment type="caution">
    <text evidence="3">The sequence shown here is derived from an EMBL/GenBank/DDBJ whole genome shotgun (WGS) entry which is preliminary data.</text>
</comment>
<sequence>MNRLYVLLCAVVVNVCIVSFAQAEFFGEYVGVKACADCHEAKVHGWMTTPHARAFADLAEQGEEKQTTPGCVKCHVVAMEAEGGFIDMDLTPELINVQCESCHGPGARHVESEDPGDIIRHPDEASCRTCHTPGQDKNFNYAIKSKFVHGERCIEK</sequence>
<protein>
    <submittedName>
        <fullName evidence="3">Cytochrome c554</fullName>
    </submittedName>
</protein>
<dbReference type="RefSeq" id="WP_069859724.1">
    <property type="nucleotide sequence ID" value="NZ_BDFE01000017.1"/>
</dbReference>
<dbReference type="Gene3D" id="1.10.1130.10">
    <property type="entry name" value="Flavocytochrome C3, Chain A"/>
    <property type="match status" value="1"/>
</dbReference>
<organism evidence="3 4">
    <name type="scientific">Desulfoplanes formicivorans</name>
    <dbReference type="NCBI Taxonomy" id="1592317"/>
    <lineage>
        <taxon>Bacteria</taxon>
        <taxon>Pseudomonadati</taxon>
        <taxon>Thermodesulfobacteriota</taxon>
        <taxon>Desulfovibrionia</taxon>
        <taxon>Desulfovibrionales</taxon>
        <taxon>Desulfoplanaceae</taxon>
        <taxon>Desulfoplanes</taxon>
    </lineage>
</organism>
<feature type="domain" description="Cytochrome c-552/4" evidence="2">
    <location>
        <begin position="34"/>
        <end position="104"/>
    </location>
</feature>
<proteinExistence type="predicted"/>
<dbReference type="OrthoDB" id="9814800at2"/>
<evidence type="ECO:0000256" key="1">
    <source>
        <dbReference type="SAM" id="SignalP"/>
    </source>
</evidence>
<dbReference type="SUPFAM" id="SSF48695">
    <property type="entry name" value="Multiheme cytochromes"/>
    <property type="match status" value="1"/>
</dbReference>
<name>A0A194AJU1_9BACT</name>
<accession>A0A194AJU1</accession>
<keyword evidence="4" id="KW-1185">Reference proteome</keyword>
<feature type="chain" id="PRO_5008507617" evidence="1">
    <location>
        <begin position="24"/>
        <end position="156"/>
    </location>
</feature>
<feature type="signal peptide" evidence="1">
    <location>
        <begin position="1"/>
        <end position="23"/>
    </location>
</feature>
<dbReference type="Proteomes" id="UP000095200">
    <property type="component" value="Unassembled WGS sequence"/>
</dbReference>
<reference evidence="4" key="1">
    <citation type="submission" date="2016-06" db="EMBL/GenBank/DDBJ databases">
        <title>Draft genome sequence of Desulfoplanes formicivorans strain Pf12B.</title>
        <authorList>
            <person name="Watanabe M."/>
            <person name="Kojima H."/>
            <person name="Fukui M."/>
        </authorList>
    </citation>
    <scope>NUCLEOTIDE SEQUENCE [LARGE SCALE GENOMIC DNA]</scope>
    <source>
        <strain evidence="4">Pf12B</strain>
    </source>
</reference>